<feature type="transmembrane region" description="Helical" evidence="6">
    <location>
        <begin position="198"/>
        <end position="219"/>
    </location>
</feature>
<protein>
    <recommendedName>
        <fullName evidence="9">Amino acid transporter</fullName>
    </recommendedName>
</protein>
<dbReference type="PANTHER" id="PTHR45649:SF6">
    <property type="entry name" value="GABA-SPECIFIC PERMEASE"/>
    <property type="match status" value="1"/>
</dbReference>
<dbReference type="AlphaFoldDB" id="A0A4Y9YM19"/>
<reference evidence="7 8" key="1">
    <citation type="submission" date="2019-01" db="EMBL/GenBank/DDBJ databases">
        <title>Genome sequencing of the rare red list fungi Fomitopsis rosea.</title>
        <authorList>
            <person name="Buettner E."/>
            <person name="Kellner H."/>
        </authorList>
    </citation>
    <scope>NUCLEOTIDE SEQUENCE [LARGE SCALE GENOMIC DNA]</scope>
    <source>
        <strain evidence="7 8">DSM 105464</strain>
    </source>
</reference>
<dbReference type="STRING" id="34475.A0A4Y9YM19"/>
<evidence type="ECO:0000256" key="5">
    <source>
        <dbReference type="ARBA" id="ARBA00023136"/>
    </source>
</evidence>
<dbReference type="InterPro" id="IPR004840">
    <property type="entry name" value="Amino_acid_permease_CS"/>
</dbReference>
<evidence type="ECO:0000256" key="3">
    <source>
        <dbReference type="ARBA" id="ARBA00022692"/>
    </source>
</evidence>
<feature type="transmembrane region" description="Helical" evidence="6">
    <location>
        <begin position="115"/>
        <end position="146"/>
    </location>
</feature>
<dbReference type="Proteomes" id="UP000298390">
    <property type="component" value="Unassembled WGS sequence"/>
</dbReference>
<dbReference type="GO" id="GO:0022857">
    <property type="term" value="F:transmembrane transporter activity"/>
    <property type="evidence" value="ECO:0007669"/>
    <property type="project" value="InterPro"/>
</dbReference>
<feature type="transmembrane region" description="Helical" evidence="6">
    <location>
        <begin position="316"/>
        <end position="334"/>
    </location>
</feature>
<proteinExistence type="predicted"/>
<keyword evidence="3 6" id="KW-0812">Transmembrane</keyword>
<evidence type="ECO:0000256" key="4">
    <source>
        <dbReference type="ARBA" id="ARBA00022989"/>
    </source>
</evidence>
<keyword evidence="4 6" id="KW-1133">Transmembrane helix</keyword>
<dbReference type="EMBL" id="SEKV01000127">
    <property type="protein sequence ID" value="TFY63534.1"/>
    <property type="molecule type" value="Genomic_DNA"/>
</dbReference>
<dbReference type="Gene3D" id="1.20.1740.10">
    <property type="entry name" value="Amino acid/polyamine transporter I"/>
    <property type="match status" value="2"/>
</dbReference>
<feature type="transmembrane region" description="Helical" evidence="6">
    <location>
        <begin position="388"/>
        <end position="407"/>
    </location>
</feature>
<evidence type="ECO:0000256" key="6">
    <source>
        <dbReference type="SAM" id="Phobius"/>
    </source>
</evidence>
<keyword evidence="2" id="KW-0813">Transport</keyword>
<evidence type="ECO:0008006" key="9">
    <source>
        <dbReference type="Google" id="ProtNLM"/>
    </source>
</evidence>
<evidence type="ECO:0000256" key="2">
    <source>
        <dbReference type="ARBA" id="ARBA00022448"/>
    </source>
</evidence>
<evidence type="ECO:0000313" key="7">
    <source>
        <dbReference type="EMBL" id="TFY63534.1"/>
    </source>
</evidence>
<dbReference type="PROSITE" id="PS00218">
    <property type="entry name" value="AMINO_ACID_PERMEASE_1"/>
    <property type="match status" value="1"/>
</dbReference>
<keyword evidence="5 6" id="KW-0472">Membrane</keyword>
<dbReference type="PANTHER" id="PTHR45649">
    <property type="entry name" value="AMINO-ACID PERMEASE BAT1"/>
    <property type="match status" value="1"/>
</dbReference>
<dbReference type="Pfam" id="PF13520">
    <property type="entry name" value="AA_permease_2"/>
    <property type="match status" value="2"/>
</dbReference>
<dbReference type="PIRSF" id="PIRSF006060">
    <property type="entry name" value="AA_transporter"/>
    <property type="match status" value="1"/>
</dbReference>
<gene>
    <name evidence="7" type="ORF">EVJ58_g3194</name>
</gene>
<feature type="transmembrane region" description="Helical" evidence="6">
    <location>
        <begin position="166"/>
        <end position="186"/>
    </location>
</feature>
<dbReference type="GO" id="GO:0006865">
    <property type="term" value="P:amino acid transport"/>
    <property type="evidence" value="ECO:0007669"/>
    <property type="project" value="InterPro"/>
</dbReference>
<evidence type="ECO:0000256" key="1">
    <source>
        <dbReference type="ARBA" id="ARBA00004141"/>
    </source>
</evidence>
<sequence>MGVAEKEDLKCKQADEDALELARLGYKQEFKRAFSPLQVFGLVFSIFGLFPSIASVLVYALPYGGPVAMVWGWGICSFFLLLITLSLAELGSAAPTSGGLYYWSFKFASPRWRRLLSWIVGFAKLQTFYVVLNVLLCLAIIIALPAATPSEFKNSASYAFTGFVNYSGWPDGFAFVLSFLAPLWTISGFDSSLHITGILGWAINVVLAFCMGTDIENIMNSPIGQPMAVILYNSLGQKGTLAVWSVVVAVQFMMGTSTLLASSRQTFAFARDGGLPFSGLLYRIHPRTQTPIACAWAAAFVAALLGLLAFAGDAAISAIFALGVVGLYIAYIIPICSRFAGGRAWVPGPFTLGRFGFPVAVISLLWMVFSIIILVFPSSPAPDAPDMNYTVVVLAAWLALCLVYYYLPVYGGVHWFRGPIANVNVDSEDSDEVGDVKNPDVAISVSSIGTD</sequence>
<feature type="transmembrane region" description="Helical" evidence="6">
    <location>
        <begin position="292"/>
        <end position="310"/>
    </location>
</feature>
<feature type="transmembrane region" description="Helical" evidence="6">
    <location>
        <begin position="37"/>
        <end position="59"/>
    </location>
</feature>
<feature type="transmembrane region" description="Helical" evidence="6">
    <location>
        <begin position="239"/>
        <end position="261"/>
    </location>
</feature>
<dbReference type="InterPro" id="IPR002293">
    <property type="entry name" value="AA/rel_permease1"/>
</dbReference>
<comment type="subcellular location">
    <subcellularLocation>
        <location evidence="1">Membrane</location>
        <topology evidence="1">Multi-pass membrane protein</topology>
    </subcellularLocation>
</comment>
<name>A0A4Y9YM19_9APHY</name>
<feature type="transmembrane region" description="Helical" evidence="6">
    <location>
        <begin position="71"/>
        <end position="94"/>
    </location>
</feature>
<dbReference type="GO" id="GO:0016020">
    <property type="term" value="C:membrane"/>
    <property type="evidence" value="ECO:0007669"/>
    <property type="project" value="UniProtKB-SubCell"/>
</dbReference>
<accession>A0A4Y9YM19</accession>
<feature type="transmembrane region" description="Helical" evidence="6">
    <location>
        <begin position="355"/>
        <end position="376"/>
    </location>
</feature>
<evidence type="ECO:0000313" key="8">
    <source>
        <dbReference type="Proteomes" id="UP000298390"/>
    </source>
</evidence>
<organism evidence="7 8">
    <name type="scientific">Rhodofomes roseus</name>
    <dbReference type="NCBI Taxonomy" id="34475"/>
    <lineage>
        <taxon>Eukaryota</taxon>
        <taxon>Fungi</taxon>
        <taxon>Dikarya</taxon>
        <taxon>Basidiomycota</taxon>
        <taxon>Agaricomycotina</taxon>
        <taxon>Agaricomycetes</taxon>
        <taxon>Polyporales</taxon>
        <taxon>Rhodofomes</taxon>
    </lineage>
</organism>
<comment type="caution">
    <text evidence="7">The sequence shown here is derived from an EMBL/GenBank/DDBJ whole genome shotgun (WGS) entry which is preliminary data.</text>
</comment>